<evidence type="ECO:0000256" key="1">
    <source>
        <dbReference type="ARBA" id="ARBA00004496"/>
    </source>
</evidence>
<keyword evidence="10" id="KW-1185">Reference proteome</keyword>
<dbReference type="RefSeq" id="WP_176212619.1">
    <property type="nucleotide sequence ID" value="NZ_FWXH01000003.1"/>
</dbReference>
<keyword evidence="4 5" id="KW-0963">Cytoplasm</keyword>
<gene>
    <name evidence="5" type="primary">recX</name>
    <name evidence="9" type="ORF">SAMN02745134_01080</name>
</gene>
<dbReference type="PANTHER" id="PTHR33602:SF1">
    <property type="entry name" value="REGULATORY PROTEIN RECX FAMILY PROTEIN"/>
    <property type="match status" value="1"/>
</dbReference>
<dbReference type="InterPro" id="IPR053926">
    <property type="entry name" value="RecX_HTH_1st"/>
</dbReference>
<proteinExistence type="inferred from homology"/>
<evidence type="ECO:0000256" key="4">
    <source>
        <dbReference type="ARBA" id="ARBA00022490"/>
    </source>
</evidence>
<dbReference type="EMBL" id="FWXH01000003">
    <property type="protein sequence ID" value="SMC20751.1"/>
    <property type="molecule type" value="Genomic_DNA"/>
</dbReference>
<evidence type="ECO:0000259" key="7">
    <source>
        <dbReference type="Pfam" id="PF21981"/>
    </source>
</evidence>
<dbReference type="InterPro" id="IPR036388">
    <property type="entry name" value="WH-like_DNA-bd_sf"/>
</dbReference>
<comment type="function">
    <text evidence="5">Modulates RecA activity.</text>
</comment>
<comment type="similarity">
    <text evidence="2 5">Belongs to the RecX family.</text>
</comment>
<dbReference type="InterPro" id="IPR053924">
    <property type="entry name" value="RecX_HTH_2nd"/>
</dbReference>
<evidence type="ECO:0000259" key="6">
    <source>
        <dbReference type="Pfam" id="PF02631"/>
    </source>
</evidence>
<dbReference type="STRING" id="1121291.SAMN02745134_01080"/>
<organism evidence="9 10">
    <name type="scientific">Clostridium acidisoli DSM 12555</name>
    <dbReference type="NCBI Taxonomy" id="1121291"/>
    <lineage>
        <taxon>Bacteria</taxon>
        <taxon>Bacillati</taxon>
        <taxon>Bacillota</taxon>
        <taxon>Clostridia</taxon>
        <taxon>Eubacteriales</taxon>
        <taxon>Clostridiaceae</taxon>
        <taxon>Clostridium</taxon>
    </lineage>
</organism>
<dbReference type="Proteomes" id="UP000192468">
    <property type="component" value="Unassembled WGS sequence"/>
</dbReference>
<dbReference type="NCBIfam" id="NF001058">
    <property type="entry name" value="PRK00117.4-1"/>
    <property type="match status" value="1"/>
</dbReference>
<name>A0A1W1XB49_9CLOT</name>
<feature type="domain" description="RecX second three-helical" evidence="6">
    <location>
        <begin position="109"/>
        <end position="148"/>
    </location>
</feature>
<dbReference type="AlphaFoldDB" id="A0A1W1XB49"/>
<accession>A0A1W1XB49</accession>
<dbReference type="Gene3D" id="1.10.10.10">
    <property type="entry name" value="Winged helix-like DNA-binding domain superfamily/Winged helix DNA-binding domain"/>
    <property type="match status" value="3"/>
</dbReference>
<evidence type="ECO:0000259" key="8">
    <source>
        <dbReference type="Pfam" id="PF21982"/>
    </source>
</evidence>
<dbReference type="GO" id="GO:0006282">
    <property type="term" value="P:regulation of DNA repair"/>
    <property type="evidence" value="ECO:0007669"/>
    <property type="project" value="UniProtKB-UniRule"/>
</dbReference>
<sequence>MNNKITKIETQKKNKERVNIYVDGEYKFPCNSQIVFSYNLKVGNVIDTDKIKEVAEEDSFIACKNYALNVIDRNLKTEKQMVEKLKKREYSDKIIKRVFIFLEEYNLINDENYANLYIKDKIQKQGKIRIRYDLLKKGISKEIIDKSLQNVDDYEELKAAESLLQKKYESIIRIERDYYKIYSRLKSYMLRCGYRSNVVSEILKRKLKDIEDITENSQNEKNNKDVKNKDLKIIAEKRYNIIRKSENDNKKVYRKLWEYLMRRGYSKDEIKNELEKIMSDN</sequence>
<dbReference type="PANTHER" id="PTHR33602">
    <property type="entry name" value="REGULATORY PROTEIN RECX FAMILY PROTEIN"/>
    <property type="match status" value="1"/>
</dbReference>
<feature type="domain" description="RecX third three-helical" evidence="7">
    <location>
        <begin position="234"/>
        <end position="271"/>
    </location>
</feature>
<dbReference type="InterPro" id="IPR003783">
    <property type="entry name" value="Regulatory_RecX"/>
</dbReference>
<evidence type="ECO:0000313" key="9">
    <source>
        <dbReference type="EMBL" id="SMC20751.1"/>
    </source>
</evidence>
<reference evidence="9 10" key="1">
    <citation type="submission" date="2017-04" db="EMBL/GenBank/DDBJ databases">
        <authorList>
            <person name="Afonso C.L."/>
            <person name="Miller P.J."/>
            <person name="Scott M.A."/>
            <person name="Spackman E."/>
            <person name="Goraichik I."/>
            <person name="Dimitrov K.M."/>
            <person name="Suarez D.L."/>
            <person name="Swayne D.E."/>
        </authorList>
    </citation>
    <scope>NUCLEOTIDE SEQUENCE [LARGE SCALE GENOMIC DNA]</scope>
    <source>
        <strain evidence="9 10">DSM 12555</strain>
    </source>
</reference>
<dbReference type="GO" id="GO:0005737">
    <property type="term" value="C:cytoplasm"/>
    <property type="evidence" value="ECO:0007669"/>
    <property type="project" value="UniProtKB-SubCell"/>
</dbReference>
<dbReference type="Pfam" id="PF21981">
    <property type="entry name" value="RecX_HTH3"/>
    <property type="match status" value="1"/>
</dbReference>
<evidence type="ECO:0000256" key="2">
    <source>
        <dbReference type="ARBA" id="ARBA00009695"/>
    </source>
</evidence>
<dbReference type="InterPro" id="IPR053925">
    <property type="entry name" value="RecX_HTH_3rd"/>
</dbReference>
<dbReference type="Pfam" id="PF21982">
    <property type="entry name" value="RecX_HTH1"/>
    <property type="match status" value="1"/>
</dbReference>
<dbReference type="HAMAP" id="MF_01114">
    <property type="entry name" value="RecX"/>
    <property type="match status" value="1"/>
</dbReference>
<dbReference type="Pfam" id="PF02631">
    <property type="entry name" value="RecX_HTH2"/>
    <property type="match status" value="1"/>
</dbReference>
<protein>
    <recommendedName>
        <fullName evidence="3 5">Regulatory protein RecX</fullName>
    </recommendedName>
</protein>
<feature type="domain" description="RecX first three-helical" evidence="8">
    <location>
        <begin position="63"/>
        <end position="98"/>
    </location>
</feature>
<evidence type="ECO:0000313" key="10">
    <source>
        <dbReference type="Proteomes" id="UP000192468"/>
    </source>
</evidence>
<comment type="subcellular location">
    <subcellularLocation>
        <location evidence="1 5">Cytoplasm</location>
    </subcellularLocation>
</comment>
<evidence type="ECO:0000256" key="3">
    <source>
        <dbReference type="ARBA" id="ARBA00018111"/>
    </source>
</evidence>
<evidence type="ECO:0000256" key="5">
    <source>
        <dbReference type="HAMAP-Rule" id="MF_01114"/>
    </source>
</evidence>